<protein>
    <submittedName>
        <fullName evidence="2">Uncharacterized protein</fullName>
    </submittedName>
</protein>
<dbReference type="EMBL" id="AHZU02000785">
    <property type="protein sequence ID" value="KFG40243.1"/>
    <property type="molecule type" value="Genomic_DNA"/>
</dbReference>
<dbReference type="AlphaFoldDB" id="A0A086K775"/>
<organism evidence="2 3">
    <name type="scientific">Toxoplasma gondii GAB2-2007-GAL-DOM2</name>
    <dbReference type="NCBI Taxonomy" id="1130820"/>
    <lineage>
        <taxon>Eukaryota</taxon>
        <taxon>Sar</taxon>
        <taxon>Alveolata</taxon>
        <taxon>Apicomplexa</taxon>
        <taxon>Conoidasida</taxon>
        <taxon>Coccidia</taxon>
        <taxon>Eucoccidiorida</taxon>
        <taxon>Eimeriorina</taxon>
        <taxon>Sarcocystidae</taxon>
        <taxon>Toxoplasma</taxon>
    </lineage>
</organism>
<sequence length="159" mass="16187">MDIANAVGRSLASPSDADGAASFASPSDCDRHVSSLSSSDTDESGPSQSASGSPCRCSVSRCQPVYVGALCPVLHAHARPCSLPVMLSTWTRDTAVALIVLEIEVVIFDPTKDESTAVFPVGIAVPESISSITLSASGGDLTAAGLRLGPPYHDASVDA</sequence>
<name>A0A086K775_TOXGO</name>
<gene>
    <name evidence="2" type="ORF">TGDOM2_287240</name>
</gene>
<feature type="region of interest" description="Disordered" evidence="1">
    <location>
        <begin position="1"/>
        <end position="55"/>
    </location>
</feature>
<evidence type="ECO:0000256" key="1">
    <source>
        <dbReference type="SAM" id="MobiDB-lite"/>
    </source>
</evidence>
<evidence type="ECO:0000313" key="3">
    <source>
        <dbReference type="Proteomes" id="UP000028837"/>
    </source>
</evidence>
<feature type="compositionally biased region" description="Low complexity" evidence="1">
    <location>
        <begin position="34"/>
        <end position="49"/>
    </location>
</feature>
<dbReference type="VEuPathDB" id="ToxoDB:TGDOM2_287240"/>
<accession>A0A086K775</accession>
<proteinExistence type="predicted"/>
<dbReference type="Proteomes" id="UP000028837">
    <property type="component" value="Unassembled WGS sequence"/>
</dbReference>
<evidence type="ECO:0000313" key="2">
    <source>
        <dbReference type="EMBL" id="KFG40243.1"/>
    </source>
</evidence>
<reference evidence="2 3" key="1">
    <citation type="submission" date="2014-02" db="EMBL/GenBank/DDBJ databases">
        <authorList>
            <person name="Sibley D."/>
            <person name="Venepally P."/>
            <person name="Karamycheva S."/>
            <person name="Hadjithomas M."/>
            <person name="Khan A."/>
            <person name="Brunk B."/>
            <person name="Roos D."/>
            <person name="Caler E."/>
            <person name="Lorenzi H."/>
        </authorList>
    </citation>
    <scope>NUCLEOTIDE SEQUENCE [LARGE SCALE GENOMIC DNA]</scope>
    <source>
        <strain evidence="2 3">GAB2-2007-GAL-DOM2</strain>
    </source>
</reference>
<comment type="caution">
    <text evidence="2">The sequence shown here is derived from an EMBL/GenBank/DDBJ whole genome shotgun (WGS) entry which is preliminary data.</text>
</comment>